<reference evidence="9 10" key="1">
    <citation type="submission" date="2024-07" db="EMBL/GenBank/DDBJ databases">
        <authorList>
            <person name="Thanompreechachai J."/>
            <person name="Duangmal K."/>
        </authorList>
    </citation>
    <scope>NUCLEOTIDE SEQUENCE [LARGE SCALE GENOMIC DNA]</scope>
    <source>
        <strain evidence="9 10">KCTC 19886</strain>
    </source>
</reference>
<comment type="caution">
    <text evidence="9">The sequence shown here is derived from an EMBL/GenBank/DDBJ whole genome shotgun (WGS) entry which is preliminary data.</text>
</comment>
<dbReference type="Pfam" id="PF01757">
    <property type="entry name" value="Acyl_transf_3"/>
    <property type="match status" value="1"/>
</dbReference>
<dbReference type="PANTHER" id="PTHR40074:SF4">
    <property type="entry name" value="INNER MEMBRANE PROTEIN YCFT"/>
    <property type="match status" value="1"/>
</dbReference>
<evidence type="ECO:0000256" key="4">
    <source>
        <dbReference type="ARBA" id="ARBA00022692"/>
    </source>
</evidence>
<feature type="transmembrane region" description="Helical" evidence="7">
    <location>
        <begin position="83"/>
        <end position="100"/>
    </location>
</feature>
<dbReference type="PANTHER" id="PTHR40074">
    <property type="entry name" value="O-ACETYLTRANSFERASE WECH"/>
    <property type="match status" value="1"/>
</dbReference>
<keyword evidence="10" id="KW-1185">Reference proteome</keyword>
<dbReference type="RefSeq" id="WP_367640022.1">
    <property type="nucleotide sequence ID" value="NZ_JBFNQN010000014.1"/>
</dbReference>
<keyword evidence="4 7" id="KW-0812">Transmembrane</keyword>
<gene>
    <name evidence="9" type="ORF">AB1207_19240</name>
</gene>
<keyword evidence="9" id="KW-0808">Transferase</keyword>
<sequence length="379" mass="39733">MAGEVVAEGGVAAPVASVAPDGSSPGRSRAAWPDAAKAVCILLVVLGHVAYILLDLAGAPWAAGAPPVWDDVDVVLRPLRMPLFFAISGLFAAAALTRPWRVVLRPRVGQNLYLHVVWLLIGFAVSTAVAVPTFMAPERLRDLPAAVATASTGLWYLYALAVYFVLARLTRRWPAAVPVAAAAVLAVVSFCGVLPGSGDTHSVVENLVWFLAGARFPDAVRSLTARQRPALVVGVGGLLVLVLAAVRLVHPPVLVDALVEIPTRAAAIVVGVCLAVLLTQRLPRLSQPLLRLGRRTLPVYVVHGIVLLLVQRPLGAVTNPAFGRLPHPALAVVVVAYPLVVTAALVWLCLAVQTLAGRIGAGWLFALPGGARSRVRPAP</sequence>
<feature type="transmembrane region" description="Helical" evidence="7">
    <location>
        <begin position="112"/>
        <end position="131"/>
    </location>
</feature>
<dbReference type="GO" id="GO:0016746">
    <property type="term" value="F:acyltransferase activity"/>
    <property type="evidence" value="ECO:0007669"/>
    <property type="project" value="UniProtKB-KW"/>
</dbReference>
<keyword evidence="6 7" id="KW-0472">Membrane</keyword>
<organism evidence="9 10">
    <name type="scientific">Kineococcus endophyticus</name>
    <dbReference type="NCBI Taxonomy" id="1181883"/>
    <lineage>
        <taxon>Bacteria</taxon>
        <taxon>Bacillati</taxon>
        <taxon>Actinomycetota</taxon>
        <taxon>Actinomycetes</taxon>
        <taxon>Kineosporiales</taxon>
        <taxon>Kineosporiaceae</taxon>
        <taxon>Kineococcus</taxon>
    </lineage>
</organism>
<keyword evidence="3" id="KW-1003">Cell membrane</keyword>
<evidence type="ECO:0000256" key="1">
    <source>
        <dbReference type="ARBA" id="ARBA00004651"/>
    </source>
</evidence>
<feature type="transmembrane region" description="Helical" evidence="7">
    <location>
        <begin position="261"/>
        <end position="278"/>
    </location>
</feature>
<dbReference type="EMBL" id="JBFNQN010000014">
    <property type="protein sequence ID" value="MEW9266889.1"/>
    <property type="molecule type" value="Genomic_DNA"/>
</dbReference>
<accession>A0ABV3PB72</accession>
<comment type="similarity">
    <text evidence="2">Belongs to the acyltransferase 3 family.</text>
</comment>
<evidence type="ECO:0000259" key="8">
    <source>
        <dbReference type="Pfam" id="PF01757"/>
    </source>
</evidence>
<evidence type="ECO:0000256" key="3">
    <source>
        <dbReference type="ARBA" id="ARBA00022475"/>
    </source>
</evidence>
<evidence type="ECO:0000256" key="7">
    <source>
        <dbReference type="SAM" id="Phobius"/>
    </source>
</evidence>
<evidence type="ECO:0000256" key="2">
    <source>
        <dbReference type="ARBA" id="ARBA00007400"/>
    </source>
</evidence>
<name>A0ABV3PB72_9ACTN</name>
<dbReference type="Proteomes" id="UP001555826">
    <property type="component" value="Unassembled WGS sequence"/>
</dbReference>
<dbReference type="InterPro" id="IPR002656">
    <property type="entry name" value="Acyl_transf_3_dom"/>
</dbReference>
<feature type="domain" description="Acyltransferase 3" evidence="8">
    <location>
        <begin position="31"/>
        <end position="344"/>
    </location>
</feature>
<evidence type="ECO:0000313" key="9">
    <source>
        <dbReference type="EMBL" id="MEW9266889.1"/>
    </source>
</evidence>
<evidence type="ECO:0000256" key="6">
    <source>
        <dbReference type="ARBA" id="ARBA00023136"/>
    </source>
</evidence>
<feature type="transmembrane region" description="Helical" evidence="7">
    <location>
        <begin position="230"/>
        <end position="249"/>
    </location>
</feature>
<feature type="transmembrane region" description="Helical" evidence="7">
    <location>
        <begin position="299"/>
        <end position="317"/>
    </location>
</feature>
<feature type="transmembrane region" description="Helical" evidence="7">
    <location>
        <begin position="38"/>
        <end position="63"/>
    </location>
</feature>
<comment type="subcellular location">
    <subcellularLocation>
        <location evidence="1">Cell membrane</location>
        <topology evidence="1">Multi-pass membrane protein</topology>
    </subcellularLocation>
</comment>
<proteinExistence type="inferred from homology"/>
<evidence type="ECO:0000256" key="5">
    <source>
        <dbReference type="ARBA" id="ARBA00022989"/>
    </source>
</evidence>
<keyword evidence="9" id="KW-0012">Acyltransferase</keyword>
<feature type="transmembrane region" description="Helical" evidence="7">
    <location>
        <begin position="329"/>
        <end position="350"/>
    </location>
</feature>
<feature type="transmembrane region" description="Helical" evidence="7">
    <location>
        <begin position="143"/>
        <end position="166"/>
    </location>
</feature>
<protein>
    <submittedName>
        <fullName evidence="9">Acyltransferase family protein</fullName>
    </submittedName>
</protein>
<keyword evidence="5 7" id="KW-1133">Transmembrane helix</keyword>
<evidence type="ECO:0000313" key="10">
    <source>
        <dbReference type="Proteomes" id="UP001555826"/>
    </source>
</evidence>